<dbReference type="EMBL" id="CP144750">
    <property type="protein sequence ID" value="WVZ79993.1"/>
    <property type="molecule type" value="Genomic_DNA"/>
</dbReference>
<organism evidence="1 2">
    <name type="scientific">Paspalum notatum var. saurae</name>
    <dbReference type="NCBI Taxonomy" id="547442"/>
    <lineage>
        <taxon>Eukaryota</taxon>
        <taxon>Viridiplantae</taxon>
        <taxon>Streptophyta</taxon>
        <taxon>Embryophyta</taxon>
        <taxon>Tracheophyta</taxon>
        <taxon>Spermatophyta</taxon>
        <taxon>Magnoliopsida</taxon>
        <taxon>Liliopsida</taxon>
        <taxon>Poales</taxon>
        <taxon>Poaceae</taxon>
        <taxon>PACMAD clade</taxon>
        <taxon>Panicoideae</taxon>
        <taxon>Andropogonodae</taxon>
        <taxon>Paspaleae</taxon>
        <taxon>Paspalinae</taxon>
        <taxon>Paspalum</taxon>
    </lineage>
</organism>
<feature type="non-terminal residue" evidence="1">
    <location>
        <position position="201"/>
    </location>
</feature>
<reference evidence="1 2" key="1">
    <citation type="submission" date="2024-02" db="EMBL/GenBank/DDBJ databases">
        <title>High-quality chromosome-scale genome assembly of Pensacola bahiagrass (Paspalum notatum Flugge var. saurae).</title>
        <authorList>
            <person name="Vega J.M."/>
            <person name="Podio M."/>
            <person name="Orjuela J."/>
            <person name="Siena L.A."/>
            <person name="Pessino S.C."/>
            <person name="Combes M.C."/>
            <person name="Mariac C."/>
            <person name="Albertini E."/>
            <person name="Pupilli F."/>
            <person name="Ortiz J.P.A."/>
            <person name="Leblanc O."/>
        </authorList>
    </citation>
    <scope>NUCLEOTIDE SEQUENCE [LARGE SCALE GENOMIC DNA]</scope>
    <source>
        <strain evidence="1">R1</strain>
        <tissue evidence="1">Leaf</tissue>
    </source>
</reference>
<evidence type="ECO:0000313" key="2">
    <source>
        <dbReference type="Proteomes" id="UP001341281"/>
    </source>
</evidence>
<evidence type="ECO:0008006" key="3">
    <source>
        <dbReference type="Google" id="ProtNLM"/>
    </source>
</evidence>
<dbReference type="AlphaFoldDB" id="A0AAQ3WZI5"/>
<gene>
    <name evidence="1" type="ORF">U9M48_027511</name>
</gene>
<sequence>ASAKFDVVVRTTIGEGKSTKFWTDRWLDGKCIADLAPSLFSAVPKRAVKSRTVPQALHNRTWVADIRKLTQSGIYSSKSAYSVFFLRSWMEEDLERLGSLEVQATICHSLNIAPLTPSAANPHFFSWRAHSIKLAPKEVRKGLNTLFILVAWELWKFKNSCVFEICQPSVRRLIEEEGMLWCRAGAAKLLELYRRSQAPAR</sequence>
<dbReference type="Proteomes" id="UP001341281">
    <property type="component" value="Chromosome 06"/>
</dbReference>
<accession>A0AAQ3WZI5</accession>
<protein>
    <recommendedName>
        <fullName evidence="3">Reverse transcriptase zinc-binding domain-containing protein</fullName>
    </recommendedName>
</protein>
<proteinExistence type="predicted"/>
<name>A0AAQ3WZI5_PASNO</name>
<keyword evidence="2" id="KW-1185">Reference proteome</keyword>
<evidence type="ECO:0000313" key="1">
    <source>
        <dbReference type="EMBL" id="WVZ79993.1"/>
    </source>
</evidence>